<evidence type="ECO:0000256" key="1">
    <source>
        <dbReference type="SAM" id="MobiDB-lite"/>
    </source>
</evidence>
<dbReference type="PANTHER" id="PTHR35191:SF1">
    <property type="entry name" value="PROPHAGE SIDE TAIL FIBER PROTEIN HOMOLOG STFQ-RELATED"/>
    <property type="match status" value="1"/>
</dbReference>
<dbReference type="PANTHER" id="PTHR35191">
    <property type="entry name" value="PROPHAGE SIDE TAIL FIBER PROTEIN HOMOLOG STFQ-RELATED"/>
    <property type="match status" value="1"/>
</dbReference>
<accession>A0A6M0CVM5</accession>
<protein>
    <submittedName>
        <fullName evidence="3">Phage tail protein</fullName>
    </submittedName>
</protein>
<feature type="domain" description="Phage tail fibre protein N-terminal" evidence="2">
    <location>
        <begin position="6"/>
        <end position="158"/>
    </location>
</feature>
<dbReference type="Pfam" id="PF12571">
    <property type="entry name" value="Phage_tail_fib"/>
    <property type="match status" value="1"/>
</dbReference>
<dbReference type="AlphaFoldDB" id="A0A6M0CVM5"/>
<proteinExistence type="predicted"/>
<dbReference type="EMBL" id="JAAHBV010000230">
    <property type="protein sequence ID" value="NER60443.1"/>
    <property type="molecule type" value="Genomic_DNA"/>
</dbReference>
<name>A0A6M0CVM5_9PSED</name>
<gene>
    <name evidence="3" type="ORF">G3435_11485</name>
</gene>
<comment type="caution">
    <text evidence="3">The sequence shown here is derived from an EMBL/GenBank/DDBJ whole genome shotgun (WGS) entry which is preliminary data.</text>
</comment>
<feature type="region of interest" description="Disordered" evidence="1">
    <location>
        <begin position="450"/>
        <end position="470"/>
    </location>
</feature>
<dbReference type="InterPro" id="IPR051934">
    <property type="entry name" value="Phage_Tail_Fiber_Structural"/>
</dbReference>
<evidence type="ECO:0000313" key="4">
    <source>
        <dbReference type="Proteomes" id="UP000480410"/>
    </source>
</evidence>
<dbReference type="Proteomes" id="UP000480410">
    <property type="component" value="Unassembled WGS sequence"/>
</dbReference>
<evidence type="ECO:0000313" key="3">
    <source>
        <dbReference type="EMBL" id="NER60443.1"/>
    </source>
</evidence>
<dbReference type="InterPro" id="IPR022225">
    <property type="entry name" value="Phage_tail_fibre_N"/>
</dbReference>
<feature type="region of interest" description="Disordered" evidence="1">
    <location>
        <begin position="581"/>
        <end position="609"/>
    </location>
</feature>
<sequence length="609" mass="61285">MVDQTSQFYAILTKVGAAKQANADALGIPWKITQMAVGDANPAGVDNPPLPMPDASWTSLLGEWRRAPLNQLKVDEKDNAVIVAEQVIPAEIGGRWIREVGLYDADGDLVAVANCAPTYKPLLSQGSGRTQVVRMNLVVSSSSNVALKIDPSVVLATREYVDKAREATELYARNQLKIHTDAANPHPQYLLRSAVANDVGPLTWLGDASGTANALALALKHPEAKLAAYAAGQRFQFKAVASNTGLVTVKINDLAAVAVKKAEDGALVDLLSGDIRAGALYDLSFDGTSFQLGSTGSSLDSVLRRSLRMGGAPITASTVLTDNQLGHVIVDAAVGALTVTLPSSSATLRGVEVTLSRKDVTANMLSIAASGAEKIVLPGTADGMPATELIFAGDYLTLRADGAGKWWCVGQAQLPASIQSGLVSYAAPGVYAFAVPPVLRAGRRIPSVTLTGGGGSGARSSTASGAGGSAGGTAIKRVSLTGLSSVTLTIAEGGLSRSTSNGSGYDGGTTSFGDIFSATGGGGGLSNGVGGPPGSGVGGDINIDGGRSGNLLAGFTPLNRAGGDGGASYWGGGSVSADSANPALAPGSGGGGAVSSSGKGADGIGKIEW</sequence>
<reference evidence="3 4" key="1">
    <citation type="submission" date="2020-02" db="EMBL/GenBank/DDBJ databases">
        <title>Broccoli isolated Pseudomonas sp.</title>
        <authorList>
            <person name="Fujikawa T."/>
            <person name="Sawada H."/>
        </authorList>
    </citation>
    <scope>NUCLEOTIDE SEQUENCE [LARGE SCALE GENOMIC DNA]</scope>
    <source>
        <strain evidence="3 4">MAFF212428</strain>
    </source>
</reference>
<evidence type="ECO:0000259" key="2">
    <source>
        <dbReference type="Pfam" id="PF12571"/>
    </source>
</evidence>
<organism evidence="3 4">
    <name type="scientific">Pseudomonas brassicae</name>
    <dbReference type="NCBI Taxonomy" id="2708063"/>
    <lineage>
        <taxon>Bacteria</taxon>
        <taxon>Pseudomonadati</taxon>
        <taxon>Pseudomonadota</taxon>
        <taxon>Gammaproteobacteria</taxon>
        <taxon>Pseudomonadales</taxon>
        <taxon>Pseudomonadaceae</taxon>
        <taxon>Pseudomonas</taxon>
    </lineage>
</organism>